<dbReference type="AlphaFoldDB" id="A0A9X3I999"/>
<evidence type="ECO:0008006" key="3">
    <source>
        <dbReference type="Google" id="ProtNLM"/>
    </source>
</evidence>
<organism evidence="1 2">
    <name type="scientific">Pedobacter agri</name>
    <dbReference type="NCBI Taxonomy" id="454586"/>
    <lineage>
        <taxon>Bacteria</taxon>
        <taxon>Pseudomonadati</taxon>
        <taxon>Bacteroidota</taxon>
        <taxon>Sphingobacteriia</taxon>
        <taxon>Sphingobacteriales</taxon>
        <taxon>Sphingobacteriaceae</taxon>
        <taxon>Pedobacter</taxon>
    </lineage>
</organism>
<comment type="caution">
    <text evidence="1">The sequence shown here is derived from an EMBL/GenBank/DDBJ whole genome shotgun (WGS) entry which is preliminary data.</text>
</comment>
<keyword evidence="2" id="KW-1185">Reference proteome</keyword>
<dbReference type="Proteomes" id="UP001142592">
    <property type="component" value="Unassembled WGS sequence"/>
</dbReference>
<dbReference type="InterPro" id="IPR036286">
    <property type="entry name" value="LexA/Signal_pep-like_sf"/>
</dbReference>
<sequence>MNPSQLSDARRGLREIPSKYIDVLVEEYNANKEFLQKGVEPMWNVYQSNVKKDSQSVTNENTNAKHLAEIHYPLESEDDENPYIELPNGQMMMLVPLVNEYARNGYLAGFADPEYIESLPKHPLIVNKRHSGKYMAFESVGDSMFDGSHESIEDGDIVTGRDLPRHHWQNRFHINQYKKWVIVTKNDGVLVKQITKHDFETGIIVCHSLNPDKDRYPDFELHLDEVDKMLNVVNISKPVR</sequence>
<protein>
    <recommendedName>
        <fullName evidence="3">Peptidase S24/S26A/S26B/S26C domain-containing protein</fullName>
    </recommendedName>
</protein>
<accession>A0A9X3I999</accession>
<gene>
    <name evidence="1" type="ORF">OQZ29_08495</name>
</gene>
<dbReference type="SUPFAM" id="SSF51306">
    <property type="entry name" value="LexA/Signal peptidase"/>
    <property type="match status" value="1"/>
</dbReference>
<proteinExistence type="predicted"/>
<reference evidence="1" key="1">
    <citation type="submission" date="2022-11" db="EMBL/GenBank/DDBJ databases">
        <authorList>
            <person name="Graham C."/>
            <person name="Newman J.D."/>
        </authorList>
    </citation>
    <scope>NUCLEOTIDE SEQUENCE</scope>
    <source>
        <strain evidence="1">DSM 19486</strain>
    </source>
</reference>
<evidence type="ECO:0000313" key="1">
    <source>
        <dbReference type="EMBL" id="MCX3264779.1"/>
    </source>
</evidence>
<evidence type="ECO:0000313" key="2">
    <source>
        <dbReference type="Proteomes" id="UP001142592"/>
    </source>
</evidence>
<dbReference type="RefSeq" id="WP_157258947.1">
    <property type="nucleotide sequence ID" value="NZ_JAPJUH010000002.1"/>
</dbReference>
<dbReference type="EMBL" id="JAPJUH010000002">
    <property type="protein sequence ID" value="MCX3264779.1"/>
    <property type="molecule type" value="Genomic_DNA"/>
</dbReference>
<dbReference type="Gene3D" id="2.10.109.10">
    <property type="entry name" value="Umud Fragment, subunit A"/>
    <property type="match status" value="1"/>
</dbReference>
<name>A0A9X3I999_9SPHI</name>